<dbReference type="PANTHER" id="PTHR10652">
    <property type="entry name" value="ADENYLYL CYCLASE-ASSOCIATED PROTEIN"/>
    <property type="match status" value="1"/>
</dbReference>
<comment type="caution">
    <text evidence="3">The sequence shown here is derived from an EMBL/GenBank/DDBJ whole genome shotgun (WGS) entry which is preliminary data.</text>
</comment>
<dbReference type="EMBL" id="DUZY01000002">
    <property type="protein sequence ID" value="DAD27743.1"/>
    <property type="molecule type" value="Genomic_DNA"/>
</dbReference>
<dbReference type="InterPro" id="IPR036223">
    <property type="entry name" value="CAP_C_sf"/>
</dbReference>
<organism evidence="3 4">
    <name type="scientific">Nelumbo nucifera</name>
    <name type="common">Sacred lotus</name>
    <dbReference type="NCBI Taxonomy" id="4432"/>
    <lineage>
        <taxon>Eukaryota</taxon>
        <taxon>Viridiplantae</taxon>
        <taxon>Streptophyta</taxon>
        <taxon>Embryophyta</taxon>
        <taxon>Tracheophyta</taxon>
        <taxon>Spermatophyta</taxon>
        <taxon>Magnoliopsida</taxon>
        <taxon>Proteales</taxon>
        <taxon>Nelumbonaceae</taxon>
        <taxon>Nelumbo</taxon>
    </lineage>
</organism>
<dbReference type="AlphaFoldDB" id="A0A822Y6U1"/>
<dbReference type="PROSITE" id="PS51329">
    <property type="entry name" value="C_CAP_COFACTOR_C"/>
    <property type="match status" value="1"/>
</dbReference>
<dbReference type="InterPro" id="IPR013912">
    <property type="entry name" value="Adenylate_cyclase-assoc_CAP_C"/>
</dbReference>
<name>A0A822Y6U1_NELNU</name>
<proteinExistence type="inferred from homology"/>
<protein>
    <recommendedName>
        <fullName evidence="2">C-CAP/cofactor C-like domain-containing protein</fullName>
    </recommendedName>
</protein>
<evidence type="ECO:0000313" key="3">
    <source>
        <dbReference type="EMBL" id="DAD27743.1"/>
    </source>
</evidence>
<dbReference type="GO" id="GO:0007010">
    <property type="term" value="P:cytoskeleton organization"/>
    <property type="evidence" value="ECO:0007669"/>
    <property type="project" value="InterPro"/>
</dbReference>
<feature type="domain" description="C-CAP/cofactor C-like" evidence="2">
    <location>
        <begin position="1"/>
        <end position="102"/>
    </location>
</feature>
<dbReference type="InterPro" id="IPR016098">
    <property type="entry name" value="CAP/MinC_C"/>
</dbReference>
<reference evidence="3 4" key="1">
    <citation type="journal article" date="2020" name="Mol. Biol. Evol.">
        <title>Distinct Expression and Methylation Patterns for Genes with Different Fates following a Single Whole-Genome Duplication in Flowering Plants.</title>
        <authorList>
            <person name="Shi T."/>
            <person name="Rahmani R.S."/>
            <person name="Gugger P.F."/>
            <person name="Wang M."/>
            <person name="Li H."/>
            <person name="Zhang Y."/>
            <person name="Li Z."/>
            <person name="Wang Q."/>
            <person name="Van de Peer Y."/>
            <person name="Marchal K."/>
            <person name="Chen J."/>
        </authorList>
    </citation>
    <scope>NUCLEOTIDE SEQUENCE [LARGE SCALE GENOMIC DNA]</scope>
    <source>
        <tissue evidence="3">Leaf</tissue>
    </source>
</reference>
<dbReference type="SMART" id="SM00673">
    <property type="entry name" value="CARP"/>
    <property type="match status" value="2"/>
</dbReference>
<comment type="similarity">
    <text evidence="1">Belongs to the CAP family.</text>
</comment>
<dbReference type="Gene3D" id="2.160.20.70">
    <property type="match status" value="1"/>
</dbReference>
<sequence length="136" mass="14736">MNLLLPKQFAGKVNNITVDKFSKMGIVFTDVVAACEIVNCNVVEFHCQGLTPTISVDNTGGCQLYLSKESLGASITTAKSSEINVSVPGGGLDADWVLSTSSITKKMKLTSTKTWISFLRLPLPVDVYEVFIFHTC</sequence>
<dbReference type="InterPro" id="IPR006599">
    <property type="entry name" value="CARP_motif"/>
</dbReference>
<evidence type="ECO:0000256" key="1">
    <source>
        <dbReference type="ARBA" id="ARBA00007659"/>
    </source>
</evidence>
<dbReference type="SUPFAM" id="SSF69340">
    <property type="entry name" value="C-terminal domain of adenylylcyclase associated protein"/>
    <property type="match status" value="1"/>
</dbReference>
<dbReference type="Pfam" id="PF08603">
    <property type="entry name" value="CAP_C"/>
    <property type="match status" value="1"/>
</dbReference>
<evidence type="ECO:0000313" key="4">
    <source>
        <dbReference type="Proteomes" id="UP000607653"/>
    </source>
</evidence>
<gene>
    <name evidence="3" type="ORF">HUJ06_029211</name>
</gene>
<keyword evidence="4" id="KW-1185">Reference proteome</keyword>
<dbReference type="GO" id="GO:0003779">
    <property type="term" value="F:actin binding"/>
    <property type="evidence" value="ECO:0007669"/>
    <property type="project" value="InterPro"/>
</dbReference>
<dbReference type="InterPro" id="IPR017901">
    <property type="entry name" value="C-CAP_CF_C-like"/>
</dbReference>
<dbReference type="InterPro" id="IPR001837">
    <property type="entry name" value="Adenylate_cyclase-assoc_CAP"/>
</dbReference>
<dbReference type="Proteomes" id="UP000607653">
    <property type="component" value="Unassembled WGS sequence"/>
</dbReference>
<accession>A0A822Y6U1</accession>
<dbReference type="PANTHER" id="PTHR10652:SF0">
    <property type="entry name" value="ADENYLYL CYCLASE-ASSOCIATED PROTEIN"/>
    <property type="match status" value="1"/>
</dbReference>
<evidence type="ECO:0000259" key="2">
    <source>
        <dbReference type="PROSITE" id="PS51329"/>
    </source>
</evidence>